<accession>A0A453DNF5</accession>
<dbReference type="STRING" id="200361.A0A453DNF5"/>
<keyword evidence="1" id="KW-0862">Zinc</keyword>
<reference evidence="4" key="4">
    <citation type="submission" date="2019-03" db="UniProtKB">
        <authorList>
            <consortium name="EnsemblPlants"/>
        </authorList>
    </citation>
    <scope>IDENTIFICATION</scope>
</reference>
<keyword evidence="5" id="KW-1185">Reference proteome</keyword>
<dbReference type="InterPro" id="IPR045320">
    <property type="entry name" value="JAGGED/SL1-like"/>
</dbReference>
<organism evidence="4 5">
    <name type="scientific">Aegilops tauschii subsp. strangulata</name>
    <name type="common">Goatgrass</name>
    <dbReference type="NCBI Taxonomy" id="200361"/>
    <lineage>
        <taxon>Eukaryota</taxon>
        <taxon>Viridiplantae</taxon>
        <taxon>Streptophyta</taxon>
        <taxon>Embryophyta</taxon>
        <taxon>Tracheophyta</taxon>
        <taxon>Spermatophyta</taxon>
        <taxon>Magnoliopsida</taxon>
        <taxon>Liliopsida</taxon>
        <taxon>Poales</taxon>
        <taxon>Poaceae</taxon>
        <taxon>BOP clade</taxon>
        <taxon>Pooideae</taxon>
        <taxon>Triticodae</taxon>
        <taxon>Triticeae</taxon>
        <taxon>Triticinae</taxon>
        <taxon>Aegilops</taxon>
    </lineage>
</organism>
<dbReference type="SUPFAM" id="SSF57667">
    <property type="entry name" value="beta-beta-alpha zinc fingers"/>
    <property type="match status" value="1"/>
</dbReference>
<dbReference type="Proteomes" id="UP000015105">
    <property type="component" value="Chromosome 3D"/>
</dbReference>
<dbReference type="InterPro" id="IPR036236">
    <property type="entry name" value="Znf_C2H2_sf"/>
</dbReference>
<dbReference type="Gramene" id="AET3Gv20009400.2">
    <property type="protein sequence ID" value="AET3Gv20009400.2"/>
    <property type="gene ID" value="AET3Gv20009400"/>
</dbReference>
<dbReference type="GO" id="GO:0008270">
    <property type="term" value="F:zinc ion binding"/>
    <property type="evidence" value="ECO:0007669"/>
    <property type="project" value="UniProtKB-KW"/>
</dbReference>
<evidence type="ECO:0000256" key="1">
    <source>
        <dbReference type="PROSITE-ProRule" id="PRU00042"/>
    </source>
</evidence>
<evidence type="ECO:0000256" key="2">
    <source>
        <dbReference type="SAM" id="MobiDB-lite"/>
    </source>
</evidence>
<dbReference type="AlphaFoldDB" id="A0A453DNF5"/>
<dbReference type="PANTHER" id="PTHR45730">
    <property type="entry name" value="ZINC FINGER PROTEIN JAGGED"/>
    <property type="match status" value="1"/>
</dbReference>
<evidence type="ECO:0000259" key="3">
    <source>
        <dbReference type="PROSITE" id="PS50157"/>
    </source>
</evidence>
<feature type="domain" description="C2H2-type" evidence="3">
    <location>
        <begin position="58"/>
        <end position="85"/>
    </location>
</feature>
<keyword evidence="1" id="KW-0863">Zinc-finger</keyword>
<dbReference type="Gene3D" id="3.30.160.60">
    <property type="entry name" value="Classic Zinc Finger"/>
    <property type="match status" value="1"/>
</dbReference>
<feature type="region of interest" description="Disordered" evidence="2">
    <location>
        <begin position="18"/>
        <end position="51"/>
    </location>
</feature>
<proteinExistence type="predicted"/>
<dbReference type="InterPro" id="IPR013087">
    <property type="entry name" value="Znf_C2H2_type"/>
</dbReference>
<evidence type="ECO:0000313" key="4">
    <source>
        <dbReference type="EnsemblPlants" id="AET3Gv20009400.2"/>
    </source>
</evidence>
<evidence type="ECO:0000313" key="5">
    <source>
        <dbReference type="Proteomes" id="UP000015105"/>
    </source>
</evidence>
<keyword evidence="1" id="KW-0479">Metal-binding</keyword>
<dbReference type="PROSITE" id="PS50157">
    <property type="entry name" value="ZINC_FINGER_C2H2_2"/>
    <property type="match status" value="1"/>
</dbReference>
<dbReference type="PROSITE" id="PS00028">
    <property type="entry name" value="ZINC_FINGER_C2H2_1"/>
    <property type="match status" value="1"/>
</dbReference>
<reference evidence="5" key="1">
    <citation type="journal article" date="2014" name="Science">
        <title>Ancient hybridizations among the ancestral genomes of bread wheat.</title>
        <authorList>
            <consortium name="International Wheat Genome Sequencing Consortium,"/>
            <person name="Marcussen T."/>
            <person name="Sandve S.R."/>
            <person name="Heier L."/>
            <person name="Spannagl M."/>
            <person name="Pfeifer M."/>
            <person name="Jakobsen K.S."/>
            <person name="Wulff B.B."/>
            <person name="Steuernagel B."/>
            <person name="Mayer K.F."/>
            <person name="Olsen O.A."/>
        </authorList>
    </citation>
    <scope>NUCLEOTIDE SEQUENCE [LARGE SCALE GENOMIC DNA]</scope>
    <source>
        <strain evidence="5">cv. AL8/78</strain>
    </source>
</reference>
<reference evidence="4" key="3">
    <citation type="journal article" date="2017" name="Nature">
        <title>Genome sequence of the progenitor of the wheat D genome Aegilops tauschii.</title>
        <authorList>
            <person name="Luo M.C."/>
            <person name="Gu Y.Q."/>
            <person name="Puiu D."/>
            <person name="Wang H."/>
            <person name="Twardziok S.O."/>
            <person name="Deal K.R."/>
            <person name="Huo N."/>
            <person name="Zhu T."/>
            <person name="Wang L."/>
            <person name="Wang Y."/>
            <person name="McGuire P.E."/>
            <person name="Liu S."/>
            <person name="Long H."/>
            <person name="Ramasamy R.K."/>
            <person name="Rodriguez J.C."/>
            <person name="Van S.L."/>
            <person name="Yuan L."/>
            <person name="Wang Z."/>
            <person name="Xia Z."/>
            <person name="Xiao L."/>
            <person name="Anderson O.D."/>
            <person name="Ouyang S."/>
            <person name="Liang Y."/>
            <person name="Zimin A.V."/>
            <person name="Pertea G."/>
            <person name="Qi P."/>
            <person name="Bennetzen J.L."/>
            <person name="Dai X."/>
            <person name="Dawson M.W."/>
            <person name="Muller H.G."/>
            <person name="Kugler K."/>
            <person name="Rivarola-Duarte L."/>
            <person name="Spannagl M."/>
            <person name="Mayer K.F.X."/>
            <person name="Lu F.H."/>
            <person name="Bevan M.W."/>
            <person name="Leroy P."/>
            <person name="Li P."/>
            <person name="You F.M."/>
            <person name="Sun Q."/>
            <person name="Liu Z."/>
            <person name="Lyons E."/>
            <person name="Wicker T."/>
            <person name="Salzberg S.L."/>
            <person name="Devos K.M."/>
            <person name="Dvorak J."/>
        </authorList>
    </citation>
    <scope>NUCLEOTIDE SEQUENCE [LARGE SCALE GENOMIC DNA]</scope>
    <source>
        <strain evidence="4">cv. AL8/78</strain>
    </source>
</reference>
<sequence length="154" mass="16288">MDQPPHGAAASLDLSLTLAPMRPPPAPPSTSFWAEGDAAAGHGGHGGHDGEARSRRLFSCLFCDKKFLKSQALGGHQNVHKKERAGSWNPHLYLQSDHGDPPATAAAKAPARWPNARLHDDGASILQVVSAAAKKKISKKKVNGCNSQMKCMGP</sequence>
<reference evidence="4" key="5">
    <citation type="journal article" date="2021" name="G3 (Bethesda)">
        <title>Aegilops tauschii genome assembly Aet v5.0 features greater sequence contiguity and improved annotation.</title>
        <authorList>
            <person name="Wang L."/>
            <person name="Zhu T."/>
            <person name="Rodriguez J.C."/>
            <person name="Deal K.R."/>
            <person name="Dubcovsky J."/>
            <person name="McGuire P.E."/>
            <person name="Lux T."/>
            <person name="Spannagl M."/>
            <person name="Mayer K.F.X."/>
            <person name="Baldrich P."/>
            <person name="Meyers B.C."/>
            <person name="Huo N."/>
            <person name="Gu Y.Q."/>
            <person name="Zhou H."/>
            <person name="Devos K.M."/>
            <person name="Bennetzen J.L."/>
            <person name="Unver T."/>
            <person name="Budak H."/>
            <person name="Gulick P.J."/>
            <person name="Galiba G."/>
            <person name="Kalapos B."/>
            <person name="Nelson D.R."/>
            <person name="Li P."/>
            <person name="You F.M."/>
            <person name="Luo M.C."/>
            <person name="Dvorak J."/>
        </authorList>
    </citation>
    <scope>NUCLEOTIDE SEQUENCE [LARGE SCALE GENOMIC DNA]</scope>
    <source>
        <strain evidence="4">cv. AL8/78</strain>
    </source>
</reference>
<dbReference type="GO" id="GO:0003700">
    <property type="term" value="F:DNA-binding transcription factor activity"/>
    <property type="evidence" value="ECO:0007669"/>
    <property type="project" value="InterPro"/>
</dbReference>
<dbReference type="PANTHER" id="PTHR45730:SF50">
    <property type="entry name" value="OS12G0617000 PROTEIN"/>
    <property type="match status" value="1"/>
</dbReference>
<reference evidence="5" key="2">
    <citation type="journal article" date="2017" name="Nat. Plants">
        <title>The Aegilops tauschii genome reveals multiple impacts of transposons.</title>
        <authorList>
            <person name="Zhao G."/>
            <person name="Zou C."/>
            <person name="Li K."/>
            <person name="Wang K."/>
            <person name="Li T."/>
            <person name="Gao L."/>
            <person name="Zhang X."/>
            <person name="Wang H."/>
            <person name="Yang Z."/>
            <person name="Liu X."/>
            <person name="Jiang W."/>
            <person name="Mao L."/>
            <person name="Kong X."/>
            <person name="Jiao Y."/>
            <person name="Jia J."/>
        </authorList>
    </citation>
    <scope>NUCLEOTIDE SEQUENCE [LARGE SCALE GENOMIC DNA]</scope>
    <source>
        <strain evidence="5">cv. AL8/78</strain>
    </source>
</reference>
<dbReference type="EnsemblPlants" id="AET3Gv20009400.2">
    <property type="protein sequence ID" value="AET3Gv20009400.2"/>
    <property type="gene ID" value="AET3Gv20009400"/>
</dbReference>
<protein>
    <recommendedName>
        <fullName evidence="3">C2H2-type domain-containing protein</fullName>
    </recommendedName>
</protein>
<dbReference type="OrthoDB" id="692117at2759"/>
<name>A0A453DNF5_AEGTS</name>